<dbReference type="AlphaFoldDB" id="A0A0F9M8A9"/>
<keyword evidence="1" id="KW-0472">Membrane</keyword>
<feature type="transmembrane region" description="Helical" evidence="1">
    <location>
        <begin position="30"/>
        <end position="54"/>
    </location>
</feature>
<evidence type="ECO:0000313" key="2">
    <source>
        <dbReference type="EMBL" id="KKN03675.1"/>
    </source>
</evidence>
<sequence length="421" mass="43964">MAKTEVEVVIKGTDKASGVMKKIGKAAKGLGIGIAGIATAAIGMGVAAVAQFAAAGDEIQKMALRTNFSTESLSELKHALELSGAGLDTLEKASKKLSKAMIDANDGLETYKRAFDKLGLSTEDLLKLSPEEQFNTVAEALAGLEDETLKVALAQDLFGRAGTQLLPMLAQGTEGIAAMKQEAHDLGLVFSQEAADSAAEFNDNITRLKGAFTGLLNELAKALMPVLEALIPVLVDVVKALPIKEIAELVSGLLPPLVKLFLDLLDAIPLDTLIEFVNKALGPIMQLLTAVMSIASPLLRLLEPVLNILILILDVLQPVIDALAWIIEGVGGVIGGVVDWIGGLFGGGGEKKMAAGGIVTGPTRALIGEAGPEAVIPLRGGGFGDTINVVVEGSVWAMDELTDKLRVEFLKIKTDNTTTGF</sequence>
<comment type="caution">
    <text evidence="2">The sequence shown here is derived from an EMBL/GenBank/DDBJ whole genome shotgun (WGS) entry which is preliminary data.</text>
</comment>
<name>A0A0F9M8A9_9ZZZZ</name>
<dbReference type="EMBL" id="LAZR01005010">
    <property type="protein sequence ID" value="KKN03675.1"/>
    <property type="molecule type" value="Genomic_DNA"/>
</dbReference>
<organism evidence="2">
    <name type="scientific">marine sediment metagenome</name>
    <dbReference type="NCBI Taxonomy" id="412755"/>
    <lineage>
        <taxon>unclassified sequences</taxon>
        <taxon>metagenomes</taxon>
        <taxon>ecological metagenomes</taxon>
    </lineage>
</organism>
<gene>
    <name evidence="2" type="ORF">LCGC14_1105380</name>
</gene>
<reference evidence="2" key="1">
    <citation type="journal article" date="2015" name="Nature">
        <title>Complex archaea that bridge the gap between prokaryotes and eukaryotes.</title>
        <authorList>
            <person name="Spang A."/>
            <person name="Saw J.H."/>
            <person name="Jorgensen S.L."/>
            <person name="Zaremba-Niedzwiedzka K."/>
            <person name="Martijn J."/>
            <person name="Lind A.E."/>
            <person name="van Eijk R."/>
            <person name="Schleper C."/>
            <person name="Guy L."/>
            <person name="Ettema T.J."/>
        </authorList>
    </citation>
    <scope>NUCLEOTIDE SEQUENCE</scope>
</reference>
<keyword evidence="1" id="KW-1133">Transmembrane helix</keyword>
<proteinExistence type="predicted"/>
<protein>
    <recommendedName>
        <fullName evidence="3">Phage tail tape measure protein domain-containing protein</fullName>
    </recommendedName>
</protein>
<evidence type="ECO:0008006" key="3">
    <source>
        <dbReference type="Google" id="ProtNLM"/>
    </source>
</evidence>
<accession>A0A0F9M8A9</accession>
<evidence type="ECO:0000256" key="1">
    <source>
        <dbReference type="SAM" id="Phobius"/>
    </source>
</evidence>
<keyword evidence="1" id="KW-0812">Transmembrane</keyword>